<proteinExistence type="inferred from homology"/>
<dbReference type="RefSeq" id="WP_106678714.1">
    <property type="nucleotide sequence ID" value="NZ_JACHWV010000007.1"/>
</dbReference>
<keyword evidence="6 7" id="KW-0460">Magnesium</keyword>
<evidence type="ECO:0000256" key="7">
    <source>
        <dbReference type="PIRSR" id="PIRSR006118-2"/>
    </source>
</evidence>
<dbReference type="PANTHER" id="PTHR21485">
    <property type="entry name" value="HAD SUPERFAMILY MEMBERS CMAS AND KDSC"/>
    <property type="match status" value="1"/>
</dbReference>
<dbReference type="PANTHER" id="PTHR21485:SF3">
    <property type="entry name" value="N-ACYLNEURAMINATE CYTIDYLYLTRANSFERASE"/>
    <property type="match status" value="1"/>
</dbReference>
<evidence type="ECO:0000256" key="1">
    <source>
        <dbReference type="ARBA" id="ARBA00001946"/>
    </source>
</evidence>
<dbReference type="PIRSF" id="PIRSF006118">
    <property type="entry name" value="KDO8-P_Ptase"/>
    <property type="match status" value="1"/>
</dbReference>
<feature type="binding site" evidence="7">
    <location>
        <position position="21"/>
    </location>
    <ligand>
        <name>substrate</name>
    </ligand>
</feature>
<comment type="similarity">
    <text evidence="2">Belongs to the KdsC family.</text>
</comment>
<reference evidence="8 9" key="1">
    <citation type="submission" date="2018-03" db="EMBL/GenBank/DDBJ databases">
        <title>Mesoflavibacter sp. HG37 and Mesoflavibacter sp. HG96 sp.nov., two marine bacteria isolated from seawater of Western Pacific Ocean.</title>
        <authorList>
            <person name="Cheng H."/>
            <person name="Wu Y.-H."/>
            <person name="Guo L.-L."/>
            <person name="Xu X.-W."/>
        </authorList>
    </citation>
    <scope>NUCLEOTIDE SEQUENCE [LARGE SCALE GENOMIC DNA]</scope>
    <source>
        <strain evidence="8 9">KCTC 42117</strain>
    </source>
</reference>
<dbReference type="InterPro" id="IPR010023">
    <property type="entry name" value="KdsC_fam"/>
</dbReference>
<keyword evidence="5" id="KW-0378">Hydrolase</keyword>
<evidence type="ECO:0000256" key="6">
    <source>
        <dbReference type="ARBA" id="ARBA00022842"/>
    </source>
</evidence>
<evidence type="ECO:0000313" key="8">
    <source>
        <dbReference type="EMBL" id="PSG91177.1"/>
    </source>
</evidence>
<comment type="cofactor">
    <cofactor evidence="1 7">
        <name>Mg(2+)</name>
        <dbReference type="ChEBI" id="CHEBI:18420"/>
    </cofactor>
</comment>
<comment type="caution">
    <text evidence="8">The sequence shown here is derived from an EMBL/GenBank/DDBJ whole genome shotgun (WGS) entry which is preliminary data.</text>
</comment>
<dbReference type="Proteomes" id="UP000238430">
    <property type="component" value="Unassembled WGS sequence"/>
</dbReference>
<accession>A0A2T1NFF5</accession>
<keyword evidence="4 7" id="KW-0479">Metal-binding</keyword>
<dbReference type="FunFam" id="3.40.50.1000:FF:000029">
    <property type="entry name" value="3-deoxy-D-manno-octulosonate 8-phosphate phosphatase KdsC"/>
    <property type="match status" value="1"/>
</dbReference>
<dbReference type="NCBIfam" id="TIGR01670">
    <property type="entry name" value="KdsC-phosphatas"/>
    <property type="match status" value="1"/>
</dbReference>
<organism evidence="8 9">
    <name type="scientific">Mesoflavibacter zeaxanthinifaciens subsp. sabulilitoris</name>
    <dbReference type="NCBI Taxonomy" id="1520893"/>
    <lineage>
        <taxon>Bacteria</taxon>
        <taxon>Pseudomonadati</taxon>
        <taxon>Bacteroidota</taxon>
        <taxon>Flavobacteriia</taxon>
        <taxon>Flavobacteriales</taxon>
        <taxon>Flavobacteriaceae</taxon>
        <taxon>Mesoflavibacter</taxon>
    </lineage>
</organism>
<dbReference type="GO" id="GO:0016788">
    <property type="term" value="F:hydrolase activity, acting on ester bonds"/>
    <property type="evidence" value="ECO:0007669"/>
    <property type="project" value="InterPro"/>
</dbReference>
<dbReference type="InterPro" id="IPR023214">
    <property type="entry name" value="HAD_sf"/>
</dbReference>
<evidence type="ECO:0000313" key="9">
    <source>
        <dbReference type="Proteomes" id="UP000238430"/>
    </source>
</evidence>
<evidence type="ECO:0000256" key="3">
    <source>
        <dbReference type="ARBA" id="ARBA00011881"/>
    </source>
</evidence>
<dbReference type="InterPro" id="IPR036412">
    <property type="entry name" value="HAD-like_sf"/>
</dbReference>
<dbReference type="EMBL" id="PXOT01000022">
    <property type="protein sequence ID" value="PSG91177.1"/>
    <property type="molecule type" value="Genomic_DNA"/>
</dbReference>
<evidence type="ECO:0000256" key="5">
    <source>
        <dbReference type="ARBA" id="ARBA00022801"/>
    </source>
</evidence>
<comment type="subunit">
    <text evidence="3">Homotetramer.</text>
</comment>
<evidence type="ECO:0000256" key="2">
    <source>
        <dbReference type="ARBA" id="ARBA00005893"/>
    </source>
</evidence>
<dbReference type="InterPro" id="IPR050793">
    <property type="entry name" value="CMP-NeuNAc_synthase"/>
</dbReference>
<protein>
    <submittedName>
        <fullName evidence="8">3-deoxy-D-manno-octulosonate 8-phosphate phosphatase</fullName>
    </submittedName>
</protein>
<dbReference type="GO" id="GO:0008781">
    <property type="term" value="F:N-acylneuraminate cytidylyltransferase activity"/>
    <property type="evidence" value="ECO:0007669"/>
    <property type="project" value="TreeGrafter"/>
</dbReference>
<evidence type="ECO:0000256" key="4">
    <source>
        <dbReference type="ARBA" id="ARBA00022723"/>
    </source>
</evidence>
<dbReference type="OrthoDB" id="9805604at2"/>
<dbReference type="Pfam" id="PF08282">
    <property type="entry name" value="Hydrolase_3"/>
    <property type="match status" value="1"/>
</dbReference>
<dbReference type="GO" id="GO:0046872">
    <property type="term" value="F:metal ion binding"/>
    <property type="evidence" value="ECO:0007669"/>
    <property type="project" value="UniProtKB-KW"/>
</dbReference>
<feature type="binding site" evidence="7">
    <location>
        <position position="112"/>
    </location>
    <ligand>
        <name>Mg(2+)</name>
        <dbReference type="ChEBI" id="CHEBI:18420"/>
    </ligand>
</feature>
<gene>
    <name evidence="8" type="ORF">C7H61_07975</name>
</gene>
<dbReference type="Gene3D" id="3.40.50.1000">
    <property type="entry name" value="HAD superfamily/HAD-like"/>
    <property type="match status" value="1"/>
</dbReference>
<keyword evidence="9" id="KW-1185">Reference proteome</keyword>
<dbReference type="SFLD" id="SFLDG01138">
    <property type="entry name" value="C1.6.2:_Deoxy-d-mannose-octulo"/>
    <property type="match status" value="1"/>
</dbReference>
<sequence length="176" mass="19680">MEDKSYKEYLHQINTFIFDVDGVLTNGMVTITTSGEMIRHMNVKDGYAIKQALNHGFNICIISGGTNEGVRLRLQHLGIKDVYLGAHQKLTQYNEYISNNNINAENVLYMGDDIPDVPVLKQVGLATCPQDAVPEVKDICNYVSHKLGGEGCVRDVIQQVLKVQGKWDSDFDAQTF</sequence>
<dbReference type="SFLD" id="SFLDS00003">
    <property type="entry name" value="Haloacid_Dehalogenase"/>
    <property type="match status" value="1"/>
</dbReference>
<dbReference type="SUPFAM" id="SSF56784">
    <property type="entry name" value="HAD-like"/>
    <property type="match status" value="1"/>
</dbReference>
<dbReference type="AlphaFoldDB" id="A0A2T1NFF5"/>
<feature type="binding site" evidence="7">
    <location>
        <position position="19"/>
    </location>
    <ligand>
        <name>Mg(2+)</name>
        <dbReference type="ChEBI" id="CHEBI:18420"/>
    </ligand>
</feature>
<dbReference type="CDD" id="cd01630">
    <property type="entry name" value="HAD_KDO-like"/>
    <property type="match status" value="1"/>
</dbReference>
<dbReference type="SFLD" id="SFLDG01136">
    <property type="entry name" value="C1.6:_Phosphoserine_Phosphatas"/>
    <property type="match status" value="1"/>
</dbReference>
<name>A0A2T1NFF5_9FLAO</name>